<gene>
    <name evidence="6" type="ORF">NQ315_015801</name>
</gene>
<sequence>MKQHQAVLEDGVLDKESTVLAIFPSPMMYAGPTEVQWHAKARMVAGANHYIVGRDPAGVPHPLGKEATPDGNLYDSSHGARVLRMAPGLSELEIIPFRVAAYDVKNKKMTFFQPERKEEFDFISGTRMRKIARTGEEPPDGFMAPKAWQVISNYYRSLETKM</sequence>
<dbReference type="Proteomes" id="UP001159042">
    <property type="component" value="Unassembled WGS sequence"/>
</dbReference>
<dbReference type="SUPFAM" id="SSF52374">
    <property type="entry name" value="Nucleotidylyl transferase"/>
    <property type="match status" value="1"/>
</dbReference>
<evidence type="ECO:0000256" key="2">
    <source>
        <dbReference type="ARBA" id="ARBA00022679"/>
    </source>
</evidence>
<comment type="pathway">
    <text evidence="1">Sulfur metabolism.</text>
</comment>
<dbReference type="InterPro" id="IPR024951">
    <property type="entry name" value="Sulfurylase_cat_dom"/>
</dbReference>
<dbReference type="InterPro" id="IPR014729">
    <property type="entry name" value="Rossmann-like_a/b/a_fold"/>
</dbReference>
<evidence type="ECO:0000313" key="7">
    <source>
        <dbReference type="Proteomes" id="UP001159042"/>
    </source>
</evidence>
<dbReference type="Pfam" id="PF01747">
    <property type="entry name" value="ATP-sulfurylase"/>
    <property type="match status" value="1"/>
</dbReference>
<dbReference type="EMBL" id="JANEYG010000012">
    <property type="protein sequence ID" value="KAJ8921005.1"/>
    <property type="molecule type" value="Genomic_DNA"/>
</dbReference>
<feature type="domain" description="Sulphate adenylyltransferase catalytic" evidence="5">
    <location>
        <begin position="1"/>
        <end position="153"/>
    </location>
</feature>
<dbReference type="PANTHER" id="PTHR11055:SF1">
    <property type="entry name" value="PAPS SYNTHETASE, ISOFORM D"/>
    <property type="match status" value="1"/>
</dbReference>
<reference evidence="6 7" key="1">
    <citation type="journal article" date="2023" name="Insect Mol. Biol.">
        <title>Genome sequencing provides insights into the evolution of gene families encoding plant cell wall-degrading enzymes in longhorned beetles.</title>
        <authorList>
            <person name="Shin N.R."/>
            <person name="Okamura Y."/>
            <person name="Kirsch R."/>
            <person name="Pauchet Y."/>
        </authorList>
    </citation>
    <scope>NUCLEOTIDE SEQUENCE [LARGE SCALE GENOMIC DNA]</scope>
    <source>
        <strain evidence="6">EAD_L_NR</strain>
    </source>
</reference>
<protein>
    <recommendedName>
        <fullName evidence="5">Sulphate adenylyltransferase catalytic domain-containing protein</fullName>
    </recommendedName>
</protein>
<evidence type="ECO:0000256" key="3">
    <source>
        <dbReference type="ARBA" id="ARBA00022741"/>
    </source>
</evidence>
<dbReference type="GO" id="GO:0000103">
    <property type="term" value="P:sulfate assimilation"/>
    <property type="evidence" value="ECO:0007669"/>
    <property type="project" value="TreeGrafter"/>
</dbReference>
<proteinExistence type="predicted"/>
<evidence type="ECO:0000259" key="5">
    <source>
        <dbReference type="Pfam" id="PF01747"/>
    </source>
</evidence>
<organism evidence="6 7">
    <name type="scientific">Exocentrus adspersus</name>
    <dbReference type="NCBI Taxonomy" id="1586481"/>
    <lineage>
        <taxon>Eukaryota</taxon>
        <taxon>Metazoa</taxon>
        <taxon>Ecdysozoa</taxon>
        <taxon>Arthropoda</taxon>
        <taxon>Hexapoda</taxon>
        <taxon>Insecta</taxon>
        <taxon>Pterygota</taxon>
        <taxon>Neoptera</taxon>
        <taxon>Endopterygota</taxon>
        <taxon>Coleoptera</taxon>
        <taxon>Polyphaga</taxon>
        <taxon>Cucujiformia</taxon>
        <taxon>Chrysomeloidea</taxon>
        <taxon>Cerambycidae</taxon>
        <taxon>Lamiinae</taxon>
        <taxon>Acanthocinini</taxon>
        <taxon>Exocentrus</taxon>
    </lineage>
</organism>
<comment type="caution">
    <text evidence="6">The sequence shown here is derived from an EMBL/GenBank/DDBJ whole genome shotgun (WGS) entry which is preliminary data.</text>
</comment>
<dbReference type="Gene3D" id="3.40.50.620">
    <property type="entry name" value="HUPs"/>
    <property type="match status" value="1"/>
</dbReference>
<dbReference type="GO" id="GO:0005524">
    <property type="term" value="F:ATP binding"/>
    <property type="evidence" value="ECO:0007669"/>
    <property type="project" value="UniProtKB-KW"/>
</dbReference>
<dbReference type="GO" id="GO:0004781">
    <property type="term" value="F:sulfate adenylyltransferase (ATP) activity"/>
    <property type="evidence" value="ECO:0007669"/>
    <property type="project" value="InterPro"/>
</dbReference>
<keyword evidence="2" id="KW-0808">Transferase</keyword>
<keyword evidence="3" id="KW-0547">Nucleotide-binding</keyword>
<evidence type="ECO:0000256" key="1">
    <source>
        <dbReference type="ARBA" id="ARBA00004678"/>
    </source>
</evidence>
<keyword evidence="7" id="KW-1185">Reference proteome</keyword>
<name>A0AAV8W4L6_9CUCU</name>
<keyword evidence="4" id="KW-0067">ATP-binding</keyword>
<evidence type="ECO:0000313" key="6">
    <source>
        <dbReference type="EMBL" id="KAJ8921005.1"/>
    </source>
</evidence>
<evidence type="ECO:0000256" key="4">
    <source>
        <dbReference type="ARBA" id="ARBA00022840"/>
    </source>
</evidence>
<accession>A0AAV8W4L6</accession>
<dbReference type="PANTHER" id="PTHR11055">
    <property type="entry name" value="BIFUNCTIONAL 3'-PHOSPHOADENOSINE 5'-PHOSPHOSULFATE SYNTHASE"/>
    <property type="match status" value="1"/>
</dbReference>
<dbReference type="GO" id="GO:0050428">
    <property type="term" value="P:3'-phosphoadenosine 5'-phosphosulfate biosynthetic process"/>
    <property type="evidence" value="ECO:0007669"/>
    <property type="project" value="TreeGrafter"/>
</dbReference>
<dbReference type="GO" id="GO:0004020">
    <property type="term" value="F:adenylylsulfate kinase activity"/>
    <property type="evidence" value="ECO:0007669"/>
    <property type="project" value="TreeGrafter"/>
</dbReference>
<dbReference type="AlphaFoldDB" id="A0AAV8W4L6"/>